<sequence length="370" mass="42723">MKPFSLLIKPASADCNLRCEYCFYLDHICESQKTRMDDKTLDKLVFSYMQTSQPQYSLAFQGGEPTIMGLPFFEKLIKLEQKYAPKGAVIANAIQTNGTLITDEMAAFFAQYQFLLGISMDGPPEIHDHYRKTAAKKPSHHLVMKGLENLNKHKVEYNILTLVNDLNSSQPQLVYDYLFDMGIRFMQFIPCVEFKPDGVTPEPWSVPPEGWGDFLIGVFDRWFKDRHEVSIRFFDSILNKMVFGNPTTCDMDKNCCQYFVVEYDGSVYPCDFFVTEDLKLGNIHTGNWKQFITDKTYREFGNAKLKFSDECTSCPWLSFCHGDCQKNRTGLKNDGLSYLCPGLKKFYSHALPRLRSLADQIKLERSQRRN</sequence>
<dbReference type="InterPro" id="IPR013785">
    <property type="entry name" value="Aldolase_TIM"/>
</dbReference>
<dbReference type="OrthoDB" id="9808591at2"/>
<dbReference type="PANTHER" id="PTHR43273:SF3">
    <property type="entry name" value="ANAEROBIC SULFATASE-MATURATING ENZYME HOMOLOG ASLB-RELATED"/>
    <property type="match status" value="1"/>
</dbReference>
<dbReference type="SFLD" id="SFLDF00285">
    <property type="entry name" value="anaerobic_Ser-type_sulfatase-m"/>
    <property type="match status" value="1"/>
</dbReference>
<keyword evidence="2" id="KW-0949">S-adenosyl-L-methionine</keyword>
<dbReference type="SFLD" id="SFLDG01067">
    <property type="entry name" value="SPASM/twitch_domain_containing"/>
    <property type="match status" value="1"/>
</dbReference>
<dbReference type="Gene3D" id="3.20.20.70">
    <property type="entry name" value="Aldolase class I"/>
    <property type="match status" value="1"/>
</dbReference>
<dbReference type="InterPro" id="IPR023885">
    <property type="entry name" value="4Fe4S-binding_SPASM_dom"/>
</dbReference>
<dbReference type="SFLD" id="SFLDS00029">
    <property type="entry name" value="Radical_SAM"/>
    <property type="match status" value="1"/>
</dbReference>
<dbReference type="CDD" id="cd01335">
    <property type="entry name" value="Radical_SAM"/>
    <property type="match status" value="1"/>
</dbReference>
<dbReference type="NCBIfam" id="TIGR03942">
    <property type="entry name" value="sulfatase_rSAM"/>
    <property type="match status" value="1"/>
</dbReference>
<feature type="domain" description="Radical SAM core" evidence="7">
    <location>
        <begin position="1"/>
        <end position="224"/>
    </location>
</feature>
<comment type="similarity">
    <text evidence="6">Belongs to the radical SAM superfamily. Anaerobic sulfatase-maturating enzyme family.</text>
</comment>
<dbReference type="SFLD" id="SFLDG01386">
    <property type="entry name" value="main_SPASM_domain-containing"/>
    <property type="match status" value="1"/>
</dbReference>
<keyword evidence="4" id="KW-0408">Iron</keyword>
<evidence type="ECO:0000256" key="2">
    <source>
        <dbReference type="ARBA" id="ARBA00022691"/>
    </source>
</evidence>
<proteinExistence type="inferred from homology"/>
<dbReference type="NCBIfam" id="TIGR04085">
    <property type="entry name" value="rSAM_more_4Fe4S"/>
    <property type="match status" value="1"/>
</dbReference>
<keyword evidence="9" id="KW-1185">Reference proteome</keyword>
<dbReference type="GO" id="GO:0016491">
    <property type="term" value="F:oxidoreductase activity"/>
    <property type="evidence" value="ECO:0007669"/>
    <property type="project" value="InterPro"/>
</dbReference>
<dbReference type="InterPro" id="IPR007197">
    <property type="entry name" value="rSAM"/>
</dbReference>
<evidence type="ECO:0000256" key="5">
    <source>
        <dbReference type="ARBA" id="ARBA00023014"/>
    </source>
</evidence>
<evidence type="ECO:0000256" key="1">
    <source>
        <dbReference type="ARBA" id="ARBA00001966"/>
    </source>
</evidence>
<protein>
    <submittedName>
        <fullName evidence="8">Anaerobic sulfatase maturase</fullName>
    </submittedName>
</protein>
<reference evidence="8 9" key="1">
    <citation type="submission" date="2019-02" db="EMBL/GenBank/DDBJ databases">
        <title>Complete Genome Sequence and Methylome Analysis of free living Spirochaetas.</title>
        <authorList>
            <person name="Fomenkov A."/>
            <person name="Dubinina G."/>
            <person name="Leshcheva N."/>
            <person name="Mikheeva N."/>
            <person name="Grabovich M."/>
            <person name="Vincze T."/>
            <person name="Roberts R.J."/>
        </authorList>
    </citation>
    <scope>NUCLEOTIDE SEQUENCE [LARGE SCALE GENOMIC DNA]</scope>
    <source>
        <strain evidence="8 9">K2</strain>
    </source>
</reference>
<dbReference type="EMBL" id="CP036150">
    <property type="protein sequence ID" value="QEN09683.1"/>
    <property type="molecule type" value="Genomic_DNA"/>
</dbReference>
<evidence type="ECO:0000313" key="8">
    <source>
        <dbReference type="EMBL" id="QEN09683.1"/>
    </source>
</evidence>
<dbReference type="SFLD" id="SFLDG01072">
    <property type="entry name" value="dehydrogenase_like"/>
    <property type="match status" value="1"/>
</dbReference>
<keyword evidence="3" id="KW-0479">Metal-binding</keyword>
<name>A0A5C1QNZ1_9SPIO</name>
<keyword evidence="5" id="KW-0411">Iron-sulfur</keyword>
<dbReference type="InterPro" id="IPR023867">
    <property type="entry name" value="Sulphatase_maturase_rSAM"/>
</dbReference>
<evidence type="ECO:0000313" key="9">
    <source>
        <dbReference type="Proteomes" id="UP000324209"/>
    </source>
</evidence>
<dbReference type="SUPFAM" id="SSF102114">
    <property type="entry name" value="Radical SAM enzymes"/>
    <property type="match status" value="1"/>
</dbReference>
<gene>
    <name evidence="8" type="ORF">EXM22_17445</name>
</gene>
<dbReference type="PROSITE" id="PS51918">
    <property type="entry name" value="RADICAL_SAM"/>
    <property type="match status" value="1"/>
</dbReference>
<dbReference type="Pfam" id="PF04055">
    <property type="entry name" value="Radical_SAM"/>
    <property type="match status" value="1"/>
</dbReference>
<dbReference type="AlphaFoldDB" id="A0A5C1QNZ1"/>
<dbReference type="RefSeq" id="WP_149487756.1">
    <property type="nucleotide sequence ID" value="NZ_CP036150.1"/>
</dbReference>
<dbReference type="InterPro" id="IPR058240">
    <property type="entry name" value="rSAM_sf"/>
</dbReference>
<comment type="cofactor">
    <cofactor evidence="1">
        <name>[4Fe-4S] cluster</name>
        <dbReference type="ChEBI" id="CHEBI:49883"/>
    </cofactor>
</comment>
<dbReference type="GO" id="GO:0046872">
    <property type="term" value="F:metal ion binding"/>
    <property type="evidence" value="ECO:0007669"/>
    <property type="project" value="UniProtKB-KW"/>
</dbReference>
<dbReference type="KEGG" id="ock:EXM22_17445"/>
<dbReference type="SFLD" id="SFLDG01384">
    <property type="entry name" value="thioether_bond_formation_requi"/>
    <property type="match status" value="1"/>
</dbReference>
<dbReference type="GO" id="GO:0051536">
    <property type="term" value="F:iron-sulfur cluster binding"/>
    <property type="evidence" value="ECO:0007669"/>
    <property type="project" value="UniProtKB-KW"/>
</dbReference>
<accession>A0A5C1QNZ1</accession>
<evidence type="ECO:0000256" key="4">
    <source>
        <dbReference type="ARBA" id="ARBA00023004"/>
    </source>
</evidence>
<evidence type="ECO:0000259" key="7">
    <source>
        <dbReference type="PROSITE" id="PS51918"/>
    </source>
</evidence>
<dbReference type="PANTHER" id="PTHR43273">
    <property type="entry name" value="ANAEROBIC SULFATASE-MATURATING ENZYME HOMOLOG ASLB-RELATED"/>
    <property type="match status" value="1"/>
</dbReference>
<evidence type="ECO:0000256" key="6">
    <source>
        <dbReference type="ARBA" id="ARBA00023601"/>
    </source>
</evidence>
<dbReference type="Pfam" id="PF13186">
    <property type="entry name" value="SPASM"/>
    <property type="match status" value="1"/>
</dbReference>
<dbReference type="InterPro" id="IPR034491">
    <property type="entry name" value="Anaerob_Ser_sulfatase-maturase"/>
</dbReference>
<organism evidence="8 9">
    <name type="scientific">Oceanispirochaeta crateris</name>
    <dbReference type="NCBI Taxonomy" id="2518645"/>
    <lineage>
        <taxon>Bacteria</taxon>
        <taxon>Pseudomonadati</taxon>
        <taxon>Spirochaetota</taxon>
        <taxon>Spirochaetia</taxon>
        <taxon>Spirochaetales</taxon>
        <taxon>Spirochaetaceae</taxon>
        <taxon>Oceanispirochaeta</taxon>
    </lineage>
</organism>
<dbReference type="Proteomes" id="UP000324209">
    <property type="component" value="Chromosome"/>
</dbReference>
<evidence type="ECO:0000256" key="3">
    <source>
        <dbReference type="ARBA" id="ARBA00022723"/>
    </source>
</evidence>